<dbReference type="RefSeq" id="WP_173878058.1">
    <property type="nucleotide sequence ID" value="NZ_JAAIMR010000035.1"/>
</dbReference>
<sequence length="65" mass="7549">MGEFDRIIEFPIRTDVELYTEMPLGWRKITGSMTAPRGSTWIYNGKSYFSGQRETALLVEKECLK</sequence>
<evidence type="ECO:0000313" key="2">
    <source>
        <dbReference type="Proteomes" id="UP001296580"/>
    </source>
</evidence>
<evidence type="ECO:0000313" key="1">
    <source>
        <dbReference type="EMBL" id="NSI59567.1"/>
    </source>
</evidence>
<name>A0AAJ3KN01_MEDGN</name>
<gene>
    <name evidence="1" type="ORF">G4993_14390</name>
</gene>
<accession>A0AAJ3KN01</accession>
<dbReference type="AlphaFoldDB" id="A0AAJ3KN01"/>
<proteinExistence type="predicted"/>
<reference evidence="1" key="1">
    <citation type="journal article" date="2020" name="Cell Host Microbe">
        <title>Functional and Genomic Variation between Human-Derived Isolates of Lachnospiraceae Reveals Inter- and Intra-Species Diversity.</title>
        <authorList>
            <person name="Sorbara M.T."/>
            <person name="Littmann E.R."/>
            <person name="Fontana E."/>
            <person name="Moody T.U."/>
            <person name="Kohout C.E."/>
            <person name="Gjonbalaj M."/>
            <person name="Eaton V."/>
            <person name="Seok R."/>
            <person name="Leiner I.M."/>
            <person name="Pamer E.G."/>
        </authorList>
    </citation>
    <scope>NUCLEOTIDE SEQUENCE</scope>
    <source>
        <strain evidence="1">MSK.15.32</strain>
    </source>
</reference>
<organism evidence="1 2">
    <name type="scientific">Mediterraneibacter gnavus</name>
    <name type="common">Ruminococcus gnavus</name>
    <dbReference type="NCBI Taxonomy" id="33038"/>
    <lineage>
        <taxon>Bacteria</taxon>
        <taxon>Bacillati</taxon>
        <taxon>Bacillota</taxon>
        <taxon>Clostridia</taxon>
        <taxon>Lachnospirales</taxon>
        <taxon>Lachnospiraceae</taxon>
        <taxon>Mediterraneibacter</taxon>
    </lineage>
</organism>
<dbReference type="Proteomes" id="UP001296580">
    <property type="component" value="Unassembled WGS sequence"/>
</dbReference>
<protein>
    <submittedName>
        <fullName evidence="1">Uncharacterized protein</fullName>
    </submittedName>
</protein>
<dbReference type="EMBL" id="JAAIRV010000036">
    <property type="protein sequence ID" value="NSI59567.1"/>
    <property type="molecule type" value="Genomic_DNA"/>
</dbReference>
<reference evidence="1" key="2">
    <citation type="submission" date="2020-02" db="EMBL/GenBank/DDBJ databases">
        <authorList>
            <person name="Littmann E."/>
            <person name="Sorbara M."/>
        </authorList>
    </citation>
    <scope>NUCLEOTIDE SEQUENCE</scope>
    <source>
        <strain evidence="1">MSK.15.32</strain>
    </source>
</reference>
<comment type="caution">
    <text evidence="1">The sequence shown here is derived from an EMBL/GenBank/DDBJ whole genome shotgun (WGS) entry which is preliminary data.</text>
</comment>